<gene>
    <name evidence="9" type="ORF">AWB64_05647</name>
</gene>
<feature type="transmembrane region" description="Helical" evidence="7">
    <location>
        <begin position="12"/>
        <end position="29"/>
    </location>
</feature>
<accession>A0A158I7S5</accession>
<evidence type="ECO:0000256" key="3">
    <source>
        <dbReference type="ARBA" id="ARBA00022475"/>
    </source>
</evidence>
<evidence type="ECO:0000259" key="8">
    <source>
        <dbReference type="PROSITE" id="PS50928"/>
    </source>
</evidence>
<feature type="transmembrane region" description="Helical" evidence="7">
    <location>
        <begin position="179"/>
        <end position="202"/>
    </location>
</feature>
<proteinExistence type="inferred from homology"/>
<comment type="similarity">
    <text evidence="7">Belongs to the binding-protein-dependent transport system permease family.</text>
</comment>
<dbReference type="GO" id="GO:0055085">
    <property type="term" value="P:transmembrane transport"/>
    <property type="evidence" value="ECO:0007669"/>
    <property type="project" value="InterPro"/>
</dbReference>
<name>A0A158I7S5_CABSO</name>
<dbReference type="InterPro" id="IPR000515">
    <property type="entry name" value="MetI-like"/>
</dbReference>
<dbReference type="EMBL" id="FCOC02000027">
    <property type="protein sequence ID" value="SAL52423.1"/>
    <property type="molecule type" value="Genomic_DNA"/>
</dbReference>
<dbReference type="Proteomes" id="UP000054893">
    <property type="component" value="Unassembled WGS sequence"/>
</dbReference>
<keyword evidence="2 7" id="KW-0813">Transport</keyword>
<dbReference type="RefSeq" id="WP_060858610.1">
    <property type="nucleotide sequence ID" value="NZ_FCOC02000027.1"/>
</dbReference>
<organism evidence="9 10">
    <name type="scientific">Caballeronia sordidicola</name>
    <name type="common">Burkholderia sordidicola</name>
    <dbReference type="NCBI Taxonomy" id="196367"/>
    <lineage>
        <taxon>Bacteria</taxon>
        <taxon>Pseudomonadati</taxon>
        <taxon>Pseudomonadota</taxon>
        <taxon>Betaproteobacteria</taxon>
        <taxon>Burkholderiales</taxon>
        <taxon>Burkholderiaceae</taxon>
        <taxon>Caballeronia</taxon>
    </lineage>
</organism>
<feature type="transmembrane region" description="Helical" evidence="7">
    <location>
        <begin position="61"/>
        <end position="87"/>
    </location>
</feature>
<dbReference type="PANTHER" id="PTHR30151">
    <property type="entry name" value="ALKANE SULFONATE ABC TRANSPORTER-RELATED, MEMBRANE SUBUNIT"/>
    <property type="match status" value="1"/>
</dbReference>
<feature type="transmembrane region" description="Helical" evidence="7">
    <location>
        <begin position="99"/>
        <end position="121"/>
    </location>
</feature>
<keyword evidence="4 7" id="KW-0812">Transmembrane</keyword>
<keyword evidence="6 7" id="KW-0472">Membrane</keyword>
<dbReference type="AlphaFoldDB" id="A0A158I7S5"/>
<evidence type="ECO:0000313" key="10">
    <source>
        <dbReference type="Proteomes" id="UP000054893"/>
    </source>
</evidence>
<evidence type="ECO:0000256" key="5">
    <source>
        <dbReference type="ARBA" id="ARBA00022989"/>
    </source>
</evidence>
<evidence type="ECO:0000313" key="9">
    <source>
        <dbReference type="EMBL" id="SAL52423.1"/>
    </source>
</evidence>
<sequence>MFGKKVLGDGSTMMSVVAIIGLLVVWEAICRFAKVPDWLLPAPTVIGKAIWLNRASLPGHFATTLFASLSGFALAVAVGVPLAVIITSSKVARNILYPLFLIFESVPKVALAPLILLWVGYGMPSKVLVAAVTAFFPIVINTSAGLASVSEEMLQLSRSYGAPMLRTFIKIRLPFAMPYLFGGMKVAMTLAVIGAVVGEFVGSDTGLGFVILTASSTMNTDLVFSAMTLLSIMGVALFYAIALLERGICPWYQPVDQHEA</sequence>
<dbReference type="GO" id="GO:0005886">
    <property type="term" value="C:plasma membrane"/>
    <property type="evidence" value="ECO:0007669"/>
    <property type="project" value="UniProtKB-SubCell"/>
</dbReference>
<evidence type="ECO:0000256" key="1">
    <source>
        <dbReference type="ARBA" id="ARBA00004651"/>
    </source>
</evidence>
<dbReference type="Gene3D" id="1.10.3720.10">
    <property type="entry name" value="MetI-like"/>
    <property type="match status" value="1"/>
</dbReference>
<evidence type="ECO:0000256" key="6">
    <source>
        <dbReference type="ARBA" id="ARBA00023136"/>
    </source>
</evidence>
<comment type="subcellular location">
    <subcellularLocation>
        <location evidence="1 7">Cell membrane</location>
        <topology evidence="1 7">Multi-pass membrane protein</topology>
    </subcellularLocation>
</comment>
<dbReference type="CDD" id="cd06261">
    <property type="entry name" value="TM_PBP2"/>
    <property type="match status" value="1"/>
</dbReference>
<dbReference type="InterPro" id="IPR035906">
    <property type="entry name" value="MetI-like_sf"/>
</dbReference>
<evidence type="ECO:0000256" key="4">
    <source>
        <dbReference type="ARBA" id="ARBA00022692"/>
    </source>
</evidence>
<protein>
    <submittedName>
        <fullName evidence="9">ABC nitrate/sulfonate/bicarbonate transporter, inner membrane subunit</fullName>
    </submittedName>
</protein>
<keyword evidence="5 7" id="KW-1133">Transmembrane helix</keyword>
<dbReference type="PANTHER" id="PTHR30151:SF20">
    <property type="entry name" value="ABC TRANSPORTER PERMEASE PROTEIN HI_0355-RELATED"/>
    <property type="match status" value="1"/>
</dbReference>
<dbReference type="Pfam" id="PF00528">
    <property type="entry name" value="BPD_transp_1"/>
    <property type="match status" value="1"/>
</dbReference>
<evidence type="ECO:0000256" key="2">
    <source>
        <dbReference type="ARBA" id="ARBA00022448"/>
    </source>
</evidence>
<dbReference type="PROSITE" id="PS50928">
    <property type="entry name" value="ABC_TM1"/>
    <property type="match status" value="1"/>
</dbReference>
<keyword evidence="3" id="KW-1003">Cell membrane</keyword>
<feature type="transmembrane region" description="Helical" evidence="7">
    <location>
        <begin position="127"/>
        <end position="149"/>
    </location>
</feature>
<feature type="domain" description="ABC transmembrane type-1" evidence="8">
    <location>
        <begin position="61"/>
        <end position="245"/>
    </location>
</feature>
<feature type="transmembrane region" description="Helical" evidence="7">
    <location>
        <begin position="222"/>
        <end position="244"/>
    </location>
</feature>
<evidence type="ECO:0000256" key="7">
    <source>
        <dbReference type="RuleBase" id="RU363032"/>
    </source>
</evidence>
<reference evidence="9 10" key="1">
    <citation type="submission" date="2016-01" db="EMBL/GenBank/DDBJ databases">
        <authorList>
            <person name="Oliw E.H."/>
        </authorList>
    </citation>
    <scope>NUCLEOTIDE SEQUENCE [LARGE SCALE GENOMIC DNA]</scope>
    <source>
        <strain evidence="9">LMG 22029</strain>
    </source>
</reference>
<dbReference type="OrthoDB" id="9809660at2"/>
<dbReference type="SUPFAM" id="SSF161098">
    <property type="entry name" value="MetI-like"/>
    <property type="match status" value="1"/>
</dbReference>